<keyword evidence="5" id="KW-0732">Signal</keyword>
<dbReference type="InterPro" id="IPR006664">
    <property type="entry name" value="OMP_bac"/>
</dbReference>
<proteinExistence type="predicted"/>
<dbReference type="InterPro" id="IPR050330">
    <property type="entry name" value="Bact_OuterMem_StrucFunc"/>
</dbReference>
<keyword evidence="2 4" id="KW-0472">Membrane</keyword>
<comment type="subcellular location">
    <subcellularLocation>
        <location evidence="1">Cell outer membrane</location>
    </subcellularLocation>
</comment>
<feature type="signal peptide" evidence="5">
    <location>
        <begin position="1"/>
        <end position="20"/>
    </location>
</feature>
<dbReference type="PRINTS" id="PR01021">
    <property type="entry name" value="OMPADOMAIN"/>
</dbReference>
<reference evidence="8" key="1">
    <citation type="journal article" date="2019" name="Int. J. Syst. Evol. Microbiol.">
        <title>The Global Catalogue of Microorganisms (GCM) 10K type strain sequencing project: providing services to taxonomists for standard genome sequencing and annotation.</title>
        <authorList>
            <consortium name="The Broad Institute Genomics Platform"/>
            <consortium name="The Broad Institute Genome Sequencing Center for Infectious Disease"/>
            <person name="Wu L."/>
            <person name="Ma J."/>
        </authorList>
    </citation>
    <scope>NUCLEOTIDE SEQUENCE [LARGE SCALE GENOMIC DNA]</scope>
    <source>
        <strain evidence="8">CGMCC 4.7427</strain>
    </source>
</reference>
<sequence>MIKRAALHIALLLLSVQAFAQVDKTHETFFETDKSNLVAIENAKLERFITSLPLDKIEDISIYGYCDDRGTDAYNNWLSQERANTIKQKFVDRGIADSIIKNSDGKGELLLTRLDDVGSEVQRTLNRKVEIIVSLLEPRVVPKEAIAEEKELEETKDRYKTFEDEPIVKGDRILLKNILFKTNYSYIHGKSRKDLNKLAKYLAAHPEIIFKIQGHVCCVDHGRDGINLKTGKRNLSEARAKFIYDYLADHGVAKKRMRYQGFGSRFPLGGDPKDDKRVEILVTYVKKVKPKKK</sequence>
<dbReference type="Proteomes" id="UP001595878">
    <property type="component" value="Unassembled WGS sequence"/>
</dbReference>
<name>A0ABV9L6I4_9FLAO</name>
<dbReference type="SUPFAM" id="SSF103088">
    <property type="entry name" value="OmpA-like"/>
    <property type="match status" value="2"/>
</dbReference>
<evidence type="ECO:0000313" key="8">
    <source>
        <dbReference type="Proteomes" id="UP001595878"/>
    </source>
</evidence>
<gene>
    <name evidence="7" type="ORF">ACFO5T_02165</name>
</gene>
<protein>
    <submittedName>
        <fullName evidence="7">OmpA family protein</fullName>
    </submittedName>
</protein>
<dbReference type="Pfam" id="PF00691">
    <property type="entry name" value="OmpA"/>
    <property type="match status" value="2"/>
</dbReference>
<evidence type="ECO:0000259" key="6">
    <source>
        <dbReference type="PROSITE" id="PS51123"/>
    </source>
</evidence>
<keyword evidence="3" id="KW-0998">Cell outer membrane</keyword>
<evidence type="ECO:0000256" key="4">
    <source>
        <dbReference type="PROSITE-ProRule" id="PRU00473"/>
    </source>
</evidence>
<comment type="caution">
    <text evidence="7">The sequence shown here is derived from an EMBL/GenBank/DDBJ whole genome shotgun (WGS) entry which is preliminary data.</text>
</comment>
<dbReference type="RefSeq" id="WP_380032195.1">
    <property type="nucleotide sequence ID" value="NZ_JBHSHB010000007.1"/>
</dbReference>
<dbReference type="InterPro" id="IPR036737">
    <property type="entry name" value="OmpA-like_sf"/>
</dbReference>
<evidence type="ECO:0000256" key="2">
    <source>
        <dbReference type="ARBA" id="ARBA00023136"/>
    </source>
</evidence>
<feature type="domain" description="OmpA-like" evidence="6">
    <location>
        <begin position="167"/>
        <end position="286"/>
    </location>
</feature>
<dbReference type="PROSITE" id="PS51123">
    <property type="entry name" value="OMPA_2"/>
    <property type="match status" value="2"/>
</dbReference>
<dbReference type="CDD" id="cd07185">
    <property type="entry name" value="OmpA_C-like"/>
    <property type="match status" value="2"/>
</dbReference>
<accession>A0ABV9L6I4</accession>
<evidence type="ECO:0000256" key="1">
    <source>
        <dbReference type="ARBA" id="ARBA00004442"/>
    </source>
</evidence>
<keyword evidence="8" id="KW-1185">Reference proteome</keyword>
<evidence type="ECO:0000256" key="3">
    <source>
        <dbReference type="ARBA" id="ARBA00023237"/>
    </source>
</evidence>
<evidence type="ECO:0000313" key="7">
    <source>
        <dbReference type="EMBL" id="MFC4689225.1"/>
    </source>
</evidence>
<feature type="domain" description="OmpA-like" evidence="6">
    <location>
        <begin position="17"/>
        <end position="137"/>
    </location>
</feature>
<feature type="chain" id="PRO_5047342722" evidence="5">
    <location>
        <begin position="21"/>
        <end position="293"/>
    </location>
</feature>
<organism evidence="7 8">
    <name type="scientific">Dokdonia genika</name>
    <dbReference type="NCBI Taxonomy" id="308113"/>
    <lineage>
        <taxon>Bacteria</taxon>
        <taxon>Pseudomonadati</taxon>
        <taxon>Bacteroidota</taxon>
        <taxon>Flavobacteriia</taxon>
        <taxon>Flavobacteriales</taxon>
        <taxon>Flavobacteriaceae</taxon>
        <taxon>Dokdonia</taxon>
    </lineage>
</organism>
<evidence type="ECO:0000256" key="5">
    <source>
        <dbReference type="SAM" id="SignalP"/>
    </source>
</evidence>
<dbReference type="PANTHER" id="PTHR30329:SF21">
    <property type="entry name" value="LIPOPROTEIN YIAD-RELATED"/>
    <property type="match status" value="1"/>
</dbReference>
<dbReference type="InterPro" id="IPR006665">
    <property type="entry name" value="OmpA-like"/>
</dbReference>
<dbReference type="EMBL" id="JBHSHB010000007">
    <property type="protein sequence ID" value="MFC4689225.1"/>
    <property type="molecule type" value="Genomic_DNA"/>
</dbReference>
<dbReference type="PANTHER" id="PTHR30329">
    <property type="entry name" value="STATOR ELEMENT OF FLAGELLAR MOTOR COMPLEX"/>
    <property type="match status" value="1"/>
</dbReference>
<dbReference type="Gene3D" id="3.30.1330.60">
    <property type="entry name" value="OmpA-like domain"/>
    <property type="match status" value="2"/>
</dbReference>